<dbReference type="InterPro" id="IPR025110">
    <property type="entry name" value="AMP-bd_C"/>
</dbReference>
<dbReference type="Pfam" id="PF13193">
    <property type="entry name" value="AMP-binding_C"/>
    <property type="match status" value="1"/>
</dbReference>
<dbReference type="InterPro" id="IPR042099">
    <property type="entry name" value="ANL_N_sf"/>
</dbReference>
<organism evidence="5 6">
    <name type="scientific">Nocardia cerradoensis</name>
    <dbReference type="NCBI Taxonomy" id="85688"/>
    <lineage>
        <taxon>Bacteria</taxon>
        <taxon>Bacillati</taxon>
        <taxon>Actinomycetota</taxon>
        <taxon>Actinomycetes</taxon>
        <taxon>Mycobacteriales</taxon>
        <taxon>Nocardiaceae</taxon>
        <taxon>Nocardia</taxon>
    </lineage>
</organism>
<dbReference type="PANTHER" id="PTHR43201:SF5">
    <property type="entry name" value="MEDIUM-CHAIN ACYL-COA LIGASE ACSF2, MITOCHONDRIAL"/>
    <property type="match status" value="1"/>
</dbReference>
<evidence type="ECO:0000313" key="5">
    <source>
        <dbReference type="EMBL" id="OXR41230.1"/>
    </source>
</evidence>
<keyword evidence="6" id="KW-1185">Reference proteome</keyword>
<dbReference type="GO" id="GO:0031956">
    <property type="term" value="F:medium-chain fatty acid-CoA ligase activity"/>
    <property type="evidence" value="ECO:0007669"/>
    <property type="project" value="TreeGrafter"/>
</dbReference>
<comment type="caution">
    <text evidence="5">The sequence shown here is derived from an EMBL/GenBank/DDBJ whole genome shotgun (WGS) entry which is preliminary data.</text>
</comment>
<proteinExistence type="inferred from homology"/>
<dbReference type="Gene3D" id="3.30.300.30">
    <property type="match status" value="1"/>
</dbReference>
<evidence type="ECO:0000313" key="6">
    <source>
        <dbReference type="Proteomes" id="UP000215506"/>
    </source>
</evidence>
<dbReference type="EMBL" id="NGAF01000021">
    <property type="protein sequence ID" value="OXR41230.1"/>
    <property type="molecule type" value="Genomic_DNA"/>
</dbReference>
<dbReference type="PROSITE" id="PS00455">
    <property type="entry name" value="AMP_BINDING"/>
    <property type="match status" value="1"/>
</dbReference>
<dbReference type="PANTHER" id="PTHR43201">
    <property type="entry name" value="ACYL-COA SYNTHETASE"/>
    <property type="match status" value="1"/>
</dbReference>
<dbReference type="InterPro" id="IPR020845">
    <property type="entry name" value="AMP-binding_CS"/>
</dbReference>
<keyword evidence="2 5" id="KW-0436">Ligase</keyword>
<name>A0A231GX83_9NOCA</name>
<evidence type="ECO:0000256" key="2">
    <source>
        <dbReference type="ARBA" id="ARBA00022598"/>
    </source>
</evidence>
<gene>
    <name evidence="5" type="primary">sauT_2</name>
    <name evidence="5" type="ORF">B7C42_06628</name>
</gene>
<comment type="similarity">
    <text evidence="1">Belongs to the ATP-dependent AMP-binding enzyme family.</text>
</comment>
<feature type="domain" description="AMP-binding enzyme C-terminal" evidence="4">
    <location>
        <begin position="422"/>
        <end position="497"/>
    </location>
</feature>
<evidence type="ECO:0000259" key="3">
    <source>
        <dbReference type="Pfam" id="PF00501"/>
    </source>
</evidence>
<evidence type="ECO:0000259" key="4">
    <source>
        <dbReference type="Pfam" id="PF13193"/>
    </source>
</evidence>
<dbReference type="SUPFAM" id="SSF56801">
    <property type="entry name" value="Acetyl-CoA synthetase-like"/>
    <property type="match status" value="1"/>
</dbReference>
<dbReference type="RefSeq" id="WP_189595078.1">
    <property type="nucleotide sequence ID" value="NZ_NGAF01000021.1"/>
</dbReference>
<dbReference type="Pfam" id="PF00501">
    <property type="entry name" value="AMP-binding"/>
    <property type="match status" value="1"/>
</dbReference>
<feature type="domain" description="AMP-dependent synthetase/ligase" evidence="3">
    <location>
        <begin position="16"/>
        <end position="362"/>
    </location>
</feature>
<accession>A0A231GX83</accession>
<evidence type="ECO:0000256" key="1">
    <source>
        <dbReference type="ARBA" id="ARBA00006432"/>
    </source>
</evidence>
<dbReference type="AlphaFoldDB" id="A0A231GX83"/>
<dbReference type="Gene3D" id="3.40.50.12780">
    <property type="entry name" value="N-terminal domain of ligase-like"/>
    <property type="match status" value="1"/>
</dbReference>
<sequence>MTRPNLHRTLGAVMTRAATLWPDKTAVRFRGETITFEQLHRTALQFLGQFQEAGLHVGDALLVMLDNGIAFPQVTVGAGLGGLVSVPVNTEYRGEMLRHILTHSGGRAIVTSSRFLDRVLDVRPETLRTILVVDADHALAVPDPGVRPVHLDAPGDPIDRSELDEVAIMYTSGTTGRAKGGVISERHAFEYAHNAAEILELSDDDIYFAPLPLFHIAGQWAALYACLQRGATCVLTPKFSVSQFWTDCRDVRATKTFLLGAMAQFLHGAPDDPAAVDNTLERMIVVPLIDELDVFRRKFGVAVTTCYASTEVNLPLAPSPGSAVSNSTGVGRPVDGFTVRLLREDGTEAPPGTPGELCVRHDSAGVLLLRYHRDPAATAKLIVDGWHHSGDSFAVDEHGNYHFVDRLKDALRKRGENISSFEVESEIRSHPMVVECAVVGVASSNTEQDVVAYVLPSPGADLTVSQIKNHVAMRAPKFMVPDEVHFVASFPTTPTGKIQKFKLREAAESTRSTKAARSEA</sequence>
<protein>
    <submittedName>
        <fullName evidence="5">Putative sulfoacetate--CoA ligase</fullName>
        <ecNumber evidence="5">6.2.1.-</ecNumber>
    </submittedName>
</protein>
<dbReference type="InterPro" id="IPR000873">
    <property type="entry name" value="AMP-dep_synth/lig_dom"/>
</dbReference>
<reference evidence="5 6" key="1">
    <citation type="submission" date="2017-07" db="EMBL/GenBank/DDBJ databases">
        <title>First draft Genome Sequence of Nocardia cerradoensis isolated from human infection.</title>
        <authorList>
            <person name="Carrasco G."/>
        </authorList>
    </citation>
    <scope>NUCLEOTIDE SEQUENCE [LARGE SCALE GENOMIC DNA]</scope>
    <source>
        <strain evidence="5 6">CNM20130759</strain>
    </source>
</reference>
<dbReference type="EC" id="6.2.1.-" evidence="5"/>
<dbReference type="Proteomes" id="UP000215506">
    <property type="component" value="Unassembled WGS sequence"/>
</dbReference>
<dbReference type="InterPro" id="IPR045851">
    <property type="entry name" value="AMP-bd_C_sf"/>
</dbReference>
<dbReference type="GO" id="GO:0006631">
    <property type="term" value="P:fatty acid metabolic process"/>
    <property type="evidence" value="ECO:0007669"/>
    <property type="project" value="TreeGrafter"/>
</dbReference>